<dbReference type="PANTHER" id="PTHR43255:SF1">
    <property type="entry name" value="IRON-SULFUR-BINDING OXIDOREDUCTASE FADF-RELATED"/>
    <property type="match status" value="1"/>
</dbReference>
<dbReference type="GO" id="GO:0005886">
    <property type="term" value="C:plasma membrane"/>
    <property type="evidence" value="ECO:0007669"/>
    <property type="project" value="TreeGrafter"/>
</dbReference>
<dbReference type="Gene3D" id="1.20.950.20">
    <property type="entry name" value="Transmembrane di-heme cytochromes, Chain C"/>
    <property type="match status" value="1"/>
</dbReference>
<keyword evidence="6" id="KW-0472">Membrane</keyword>
<dbReference type="PANTHER" id="PTHR43255">
    <property type="entry name" value="IRON-SULFUR-BINDING OXIDOREDUCTASE FADF-RELATED-RELATED"/>
    <property type="match status" value="1"/>
</dbReference>
<dbReference type="PROSITE" id="PS51379">
    <property type="entry name" value="4FE4S_FER_2"/>
    <property type="match status" value="2"/>
</dbReference>
<dbReference type="STRING" id="1046627.BZARG_66"/>
<evidence type="ECO:0000313" key="8">
    <source>
        <dbReference type="EMBL" id="EGV45033.1"/>
    </source>
</evidence>
<keyword evidence="2" id="KW-0479">Metal-binding</keyword>
<keyword evidence="1" id="KW-0004">4Fe-4S</keyword>
<proteinExistence type="predicted"/>
<dbReference type="Gene3D" id="1.10.1060.10">
    <property type="entry name" value="Alpha-helical ferredoxin"/>
    <property type="match status" value="1"/>
</dbReference>
<keyword evidence="4" id="KW-0408">Iron</keyword>
<dbReference type="SUPFAM" id="SSF46548">
    <property type="entry name" value="alpha-helical ferredoxin"/>
    <property type="match status" value="1"/>
</dbReference>
<feature type="domain" description="4Fe-4S ferredoxin-type" evidence="7">
    <location>
        <begin position="297"/>
        <end position="328"/>
    </location>
</feature>
<dbReference type="GO" id="GO:0051539">
    <property type="term" value="F:4 iron, 4 sulfur cluster binding"/>
    <property type="evidence" value="ECO:0007669"/>
    <property type="project" value="UniProtKB-KW"/>
</dbReference>
<comment type="caution">
    <text evidence="8">The sequence shown here is derived from an EMBL/GenBank/DDBJ whole genome shotgun (WGS) entry which is preliminary data.</text>
</comment>
<dbReference type="OrthoDB" id="9769677at2"/>
<evidence type="ECO:0000256" key="2">
    <source>
        <dbReference type="ARBA" id="ARBA00022723"/>
    </source>
</evidence>
<dbReference type="AlphaFoldDB" id="G2E954"/>
<evidence type="ECO:0000256" key="3">
    <source>
        <dbReference type="ARBA" id="ARBA00023002"/>
    </source>
</evidence>
<keyword evidence="5" id="KW-0411">Iron-sulfur</keyword>
<keyword evidence="6" id="KW-0812">Transmembrane</keyword>
<evidence type="ECO:0000256" key="1">
    <source>
        <dbReference type="ARBA" id="ARBA00022485"/>
    </source>
</evidence>
<feature type="transmembrane region" description="Helical" evidence="6">
    <location>
        <begin position="68"/>
        <end position="89"/>
    </location>
</feature>
<evidence type="ECO:0000256" key="5">
    <source>
        <dbReference type="ARBA" id="ARBA00023014"/>
    </source>
</evidence>
<dbReference type="InterPro" id="IPR017896">
    <property type="entry name" value="4Fe4S_Fe-S-bd"/>
</dbReference>
<evidence type="ECO:0000256" key="6">
    <source>
        <dbReference type="SAM" id="Phobius"/>
    </source>
</evidence>
<dbReference type="Pfam" id="PF13187">
    <property type="entry name" value="Fer4_9"/>
    <property type="match status" value="1"/>
</dbReference>
<name>G2E954_9FLAO</name>
<keyword evidence="6" id="KW-1133">Transmembrane helix</keyword>
<keyword evidence="3" id="KW-0560">Oxidoreductase</keyword>
<dbReference type="PATRIC" id="fig|1046627.3.peg.81"/>
<keyword evidence="9" id="KW-1185">Reference proteome</keyword>
<feature type="transmembrane region" description="Helical" evidence="6">
    <location>
        <begin position="109"/>
        <end position="131"/>
    </location>
</feature>
<dbReference type="InterPro" id="IPR051460">
    <property type="entry name" value="HdrC_iron-sulfur_subunit"/>
</dbReference>
<dbReference type="PROSITE" id="PS00198">
    <property type="entry name" value="4FE4S_FER_1"/>
    <property type="match status" value="1"/>
</dbReference>
<protein>
    <submittedName>
        <fullName evidence="8">(Fe-S)-binding protein</fullName>
    </submittedName>
</protein>
<feature type="transmembrane region" description="Helical" evidence="6">
    <location>
        <begin position="152"/>
        <end position="171"/>
    </location>
</feature>
<feature type="domain" description="4Fe-4S ferredoxin-type" evidence="7">
    <location>
        <begin position="362"/>
        <end position="394"/>
    </location>
</feature>
<accession>G2E954</accession>
<evidence type="ECO:0000313" key="9">
    <source>
        <dbReference type="Proteomes" id="UP000003730"/>
    </source>
</evidence>
<dbReference type="eggNOG" id="COG0247">
    <property type="taxonomic scope" value="Bacteria"/>
</dbReference>
<dbReference type="RefSeq" id="WP_008634700.1">
    <property type="nucleotide sequence ID" value="NZ_AFXZ01000002.1"/>
</dbReference>
<feature type="transmembrane region" description="Helical" evidence="6">
    <location>
        <begin position="6"/>
        <end position="24"/>
    </location>
</feature>
<dbReference type="SUPFAM" id="SSF103501">
    <property type="entry name" value="Respiratory nitrate reductase 1 gamma chain"/>
    <property type="match status" value="1"/>
</dbReference>
<organism evidence="8 9">
    <name type="scientific">Bizionia argentinensis JUB59</name>
    <dbReference type="NCBI Taxonomy" id="1046627"/>
    <lineage>
        <taxon>Bacteria</taxon>
        <taxon>Pseudomonadati</taxon>
        <taxon>Bacteroidota</taxon>
        <taxon>Flavobacteriia</taxon>
        <taxon>Flavobacteriales</taxon>
        <taxon>Flavobacteriaceae</taxon>
        <taxon>Bizionia</taxon>
    </lineage>
</organism>
<dbReference type="EMBL" id="AFXZ01000002">
    <property type="protein sequence ID" value="EGV45033.1"/>
    <property type="molecule type" value="Genomic_DNA"/>
</dbReference>
<dbReference type="InterPro" id="IPR036197">
    <property type="entry name" value="NarG-like_sf"/>
</dbReference>
<evidence type="ECO:0000256" key="4">
    <source>
        <dbReference type="ARBA" id="ARBA00023004"/>
    </source>
</evidence>
<gene>
    <name evidence="8" type="ORF">BZARG_66</name>
</gene>
<dbReference type="GO" id="GO:0046872">
    <property type="term" value="F:metal ion binding"/>
    <property type="evidence" value="ECO:0007669"/>
    <property type="project" value="UniProtKB-KW"/>
</dbReference>
<sequence>MNYIPNILFAIALIIGIGYFANNIRKLFRNIKLGQDVDVSDNTSQRWKNMINIALGQSKMVKRPVSGFLHVIVYVGFIIINIEVLEIIIDGLFGSHRIFSELLPTSVYGFLIASFEILAALVFVSVVIFWIRRNVIKIQRFWKAEMKGWPKSDGNIILYIEMILMALFLVMNATDTAFQSMNSGNVISQFIAPLFSGLPEVTIAVIERSAWWLHILGILGFLNYLYFSKHLHILLAFPNTYYGKVKPKGQLDNLVAVTKEVKMMMDPDADPYAAAPEEDADEIPAKFGASDVQDLNWVQLLNAYTCTECGRCTNECPANITGKKLSPRKIMMDTRDRLEEVGKNIDANKGVFVDDGKQLLDDYITREELWACTSCNACVEACPVSIDPLSIIMDMRRYLVMEQSAAPMELNNMMTNIENNAAPWPYNQMDRLNWKNE</sequence>
<feature type="transmembrane region" description="Helical" evidence="6">
    <location>
        <begin position="209"/>
        <end position="227"/>
    </location>
</feature>
<dbReference type="InterPro" id="IPR017900">
    <property type="entry name" value="4Fe4S_Fe_S_CS"/>
</dbReference>
<evidence type="ECO:0000259" key="7">
    <source>
        <dbReference type="PROSITE" id="PS51379"/>
    </source>
</evidence>
<dbReference type="Proteomes" id="UP000003730">
    <property type="component" value="Unassembled WGS sequence"/>
</dbReference>
<reference evidence="8 9" key="1">
    <citation type="journal article" date="2008" name="Int. J. Syst. Evol. Microbiol.">
        <title>Bizionia argentinensis sp. nov., isolated from surface marine water in Antarctica.</title>
        <authorList>
            <person name="Bercovich A."/>
            <person name="Vazquez S.C."/>
            <person name="Yankilevich P."/>
            <person name="Coria S.H."/>
            <person name="Foti M."/>
            <person name="Hernandez E."/>
            <person name="Vidal A."/>
            <person name="Ruberto L."/>
            <person name="Melo C."/>
            <person name="Marenssi S."/>
            <person name="Criscuolo M."/>
            <person name="Memoli M."/>
            <person name="Arguelles M."/>
            <person name="Mac Cormack W.P."/>
        </authorList>
    </citation>
    <scope>NUCLEOTIDE SEQUENCE [LARGE SCALE GENOMIC DNA]</scope>
    <source>
        <strain evidence="8 9">JUB59</strain>
    </source>
</reference>
<dbReference type="InterPro" id="IPR009051">
    <property type="entry name" value="Helical_ferredxn"/>
</dbReference>
<dbReference type="GO" id="GO:0016491">
    <property type="term" value="F:oxidoreductase activity"/>
    <property type="evidence" value="ECO:0007669"/>
    <property type="project" value="UniProtKB-KW"/>
</dbReference>